<feature type="region of interest" description="Disordered" evidence="2">
    <location>
        <begin position="45"/>
        <end position="67"/>
    </location>
</feature>
<dbReference type="Gene3D" id="3.20.20.140">
    <property type="entry name" value="Metal-dependent hydrolases"/>
    <property type="match status" value="1"/>
</dbReference>
<proteinExistence type="inferred from homology"/>
<dbReference type="AlphaFoldDB" id="K1PYJ0"/>
<feature type="compositionally biased region" description="Basic and acidic residues" evidence="2">
    <location>
        <begin position="48"/>
        <end position="67"/>
    </location>
</feature>
<dbReference type="PANTHER" id="PTHR46363">
    <property type="entry name" value="DEOXYRIBONUCLEASE TATDN2-RELATED"/>
    <property type="match status" value="1"/>
</dbReference>
<evidence type="ECO:0000256" key="1">
    <source>
        <dbReference type="ARBA" id="ARBA00009275"/>
    </source>
</evidence>
<dbReference type="SUPFAM" id="SSF51556">
    <property type="entry name" value="Metallo-dependent hydrolases"/>
    <property type="match status" value="1"/>
</dbReference>
<dbReference type="InParanoid" id="K1PYJ0"/>
<reference evidence="3" key="1">
    <citation type="journal article" date="2012" name="Nature">
        <title>The oyster genome reveals stress adaptation and complexity of shell formation.</title>
        <authorList>
            <person name="Zhang G."/>
            <person name="Fang X."/>
            <person name="Guo X."/>
            <person name="Li L."/>
            <person name="Luo R."/>
            <person name="Xu F."/>
            <person name="Yang P."/>
            <person name="Zhang L."/>
            <person name="Wang X."/>
            <person name="Qi H."/>
            <person name="Xiong Z."/>
            <person name="Que H."/>
            <person name="Xie Y."/>
            <person name="Holland P.W."/>
            <person name="Paps J."/>
            <person name="Zhu Y."/>
            <person name="Wu F."/>
            <person name="Chen Y."/>
            <person name="Wang J."/>
            <person name="Peng C."/>
            <person name="Meng J."/>
            <person name="Yang L."/>
            <person name="Liu J."/>
            <person name="Wen B."/>
            <person name="Zhang N."/>
            <person name="Huang Z."/>
            <person name="Zhu Q."/>
            <person name="Feng Y."/>
            <person name="Mount A."/>
            <person name="Hedgecock D."/>
            <person name="Xu Z."/>
            <person name="Liu Y."/>
            <person name="Domazet-Loso T."/>
            <person name="Du Y."/>
            <person name="Sun X."/>
            <person name="Zhang S."/>
            <person name="Liu B."/>
            <person name="Cheng P."/>
            <person name="Jiang X."/>
            <person name="Li J."/>
            <person name="Fan D."/>
            <person name="Wang W."/>
            <person name="Fu W."/>
            <person name="Wang T."/>
            <person name="Wang B."/>
            <person name="Zhang J."/>
            <person name="Peng Z."/>
            <person name="Li Y."/>
            <person name="Li N."/>
            <person name="Wang J."/>
            <person name="Chen M."/>
            <person name="He Y."/>
            <person name="Tan F."/>
            <person name="Song X."/>
            <person name="Zheng Q."/>
            <person name="Huang R."/>
            <person name="Yang H."/>
            <person name="Du X."/>
            <person name="Chen L."/>
            <person name="Yang M."/>
            <person name="Gaffney P.M."/>
            <person name="Wang S."/>
            <person name="Luo L."/>
            <person name="She Z."/>
            <person name="Ming Y."/>
            <person name="Huang W."/>
            <person name="Zhang S."/>
            <person name="Huang B."/>
            <person name="Zhang Y."/>
            <person name="Qu T."/>
            <person name="Ni P."/>
            <person name="Miao G."/>
            <person name="Wang J."/>
            <person name="Wang Q."/>
            <person name="Steinberg C.E."/>
            <person name="Wang H."/>
            <person name="Li N."/>
            <person name="Qian L."/>
            <person name="Zhang G."/>
            <person name="Li Y."/>
            <person name="Yang H."/>
            <person name="Liu X."/>
            <person name="Wang J."/>
            <person name="Yin Y."/>
            <person name="Wang J."/>
        </authorList>
    </citation>
    <scope>NUCLEOTIDE SEQUENCE [LARGE SCALE GENOMIC DNA]</scope>
    <source>
        <strain evidence="3">05x7-T-G4-1.051#20</strain>
    </source>
</reference>
<sequence length="522" mass="57955">MEEQFELYVFDKEDGMFEEESAGGLQESVGQENWASMTVVDLSQSSGSDREVSMRPCQERAHTKEKRERGVRKCAVHSYRETFSGATPMLYHIWRDHAGGAQTPEEFVSFLADLSAEVFQTHQIEPVLQSLERLRAWAERRLGRVDWTFSRPVQEMVNRVSHFLGLDSPSSGLIAGISQGRIGHVALIVHPRLMAMGINIAVKKGRWNTYFSRSRSDISVSGKGIQEPEEEGHRVPVKAVLPASDPPELPGHQLAVVDCHWHPGRMPAPFTGAMNAAALDSRPALVPVTISGGCLVYGMEEARIPMRLESGLVIAKGIHPKEAYRATRADVAATMSMCNSKGRAVGEIGLDYSTKGHHPQQKFILTEFFRRVDPSSNMMLHLRGADEDSCSRVPTQDCITLLDGLGVSIRAPIYLHCFLGGPAQIKLWIDTRRPVYFGVSGRVRSMLDTQQEGVRAIPQDRILVETDSPYLPCGVGRPMTPKHIGKVYQLVATLRGESAEHLAEAVTRNFCTFFAKQLGQKR</sequence>
<dbReference type="PANTHER" id="PTHR46363:SF1">
    <property type="entry name" value="DEOXYRIBONUCLEASE TATDN2-RELATED"/>
    <property type="match status" value="1"/>
</dbReference>
<dbReference type="EMBL" id="JH816901">
    <property type="protein sequence ID" value="EKC26723.1"/>
    <property type="molecule type" value="Genomic_DNA"/>
</dbReference>
<dbReference type="InterPro" id="IPR001130">
    <property type="entry name" value="TatD-like"/>
</dbReference>
<gene>
    <name evidence="3" type="ORF">CGI_10028260</name>
</gene>
<protein>
    <submittedName>
        <fullName evidence="3">Uncharacterized protein</fullName>
    </submittedName>
</protein>
<comment type="similarity">
    <text evidence="1">Belongs to the metallo-dependent hydrolases superfamily. TatD-type hydrolase family.</text>
</comment>
<dbReference type="HOGENOM" id="CLU_522007_0_0_1"/>
<dbReference type="Pfam" id="PF01026">
    <property type="entry name" value="TatD_DNase"/>
    <property type="match status" value="1"/>
</dbReference>
<evidence type="ECO:0000256" key="2">
    <source>
        <dbReference type="SAM" id="MobiDB-lite"/>
    </source>
</evidence>
<accession>K1PYJ0</accession>
<evidence type="ECO:0000313" key="3">
    <source>
        <dbReference type="EMBL" id="EKC26723.1"/>
    </source>
</evidence>
<dbReference type="InterPro" id="IPR032466">
    <property type="entry name" value="Metal_Hydrolase"/>
</dbReference>
<dbReference type="GO" id="GO:0016788">
    <property type="term" value="F:hydrolase activity, acting on ester bonds"/>
    <property type="evidence" value="ECO:0007669"/>
    <property type="project" value="InterPro"/>
</dbReference>
<organism evidence="3">
    <name type="scientific">Magallana gigas</name>
    <name type="common">Pacific oyster</name>
    <name type="synonym">Crassostrea gigas</name>
    <dbReference type="NCBI Taxonomy" id="29159"/>
    <lineage>
        <taxon>Eukaryota</taxon>
        <taxon>Metazoa</taxon>
        <taxon>Spiralia</taxon>
        <taxon>Lophotrochozoa</taxon>
        <taxon>Mollusca</taxon>
        <taxon>Bivalvia</taxon>
        <taxon>Autobranchia</taxon>
        <taxon>Pteriomorphia</taxon>
        <taxon>Ostreida</taxon>
        <taxon>Ostreoidea</taxon>
        <taxon>Ostreidae</taxon>
        <taxon>Magallana</taxon>
    </lineage>
</organism>
<name>K1PYJ0_MAGGI</name>